<sequence>MLNTLKIPSVGRLLAALALLGLTWTGEARAELDESGNQIRWGNGIRTEVLSSNALTTHEEASIRMVSRALNSVTYATDDLLRYQLEDPNAREVMKYVASCALDKTQSLEWSDRFGHTHTWKGELGLCPEWGWDASGASLTCQRWVSACVLARNNAFGYRVLLSMRGNHPASALTPRPSVMTDTSLRFTRVRVPSTYSCSASEMGVTRECGYERAQAEPHEPKLMGSVGYCSSPGLPVDLGAGGKPPASCDTQLGHMLSGDMVLRVCEGLGACDEDAALAQSQGSCGTIYPGVTFTCPRSRTFNVMLAPYSSNTNWGSVEIGTRAPLGGSVSYPATEAQVFPIREGAFFGNLFGSGAVASGMKVYVDSAGVLHRKLAPVQGSIYPKMYACHDPNWTDGAAYNTARLCARPGMNCVAASLGACNAWPACEQSAGGYSTCTGGDGARYSTSITTYLNRACDVVQNPALCKTANSSYK</sequence>
<evidence type="ECO:0000313" key="1">
    <source>
        <dbReference type="EMBL" id="MCY1073440.1"/>
    </source>
</evidence>
<keyword evidence="2" id="KW-1185">Reference proteome</keyword>
<comment type="caution">
    <text evidence="1">The sequence shown here is derived from an EMBL/GenBank/DDBJ whole genome shotgun (WGS) entry which is preliminary data.</text>
</comment>
<gene>
    <name evidence="1" type="ORF">OV287_03000</name>
</gene>
<dbReference type="RefSeq" id="WP_267532447.1">
    <property type="nucleotide sequence ID" value="NZ_JAPNKA010000001.1"/>
</dbReference>
<dbReference type="EMBL" id="JAPNKA010000001">
    <property type="protein sequence ID" value="MCY1073440.1"/>
    <property type="molecule type" value="Genomic_DNA"/>
</dbReference>
<reference evidence="1 2" key="1">
    <citation type="submission" date="2022-11" db="EMBL/GenBank/DDBJ databases">
        <title>Minimal conservation of predation-associated metabolite biosynthetic gene clusters underscores biosynthetic potential of Myxococcota including descriptions for ten novel species: Archangium lansinium sp. nov., Myxococcus landrumus sp. nov., Nannocystis bai.</title>
        <authorList>
            <person name="Ahearne A."/>
            <person name="Stevens C."/>
            <person name="Phillips K."/>
        </authorList>
    </citation>
    <scope>NUCLEOTIDE SEQUENCE [LARGE SCALE GENOMIC DNA]</scope>
    <source>
        <strain evidence="1 2">MIWBW</strain>
    </source>
</reference>
<proteinExistence type="predicted"/>
<evidence type="ECO:0000313" key="2">
    <source>
        <dbReference type="Proteomes" id="UP001207654"/>
    </source>
</evidence>
<accession>A0ABT3ZVL0</accession>
<protein>
    <submittedName>
        <fullName evidence="1">Uncharacterized protein</fullName>
    </submittedName>
</protein>
<dbReference type="Proteomes" id="UP001207654">
    <property type="component" value="Unassembled WGS sequence"/>
</dbReference>
<name>A0ABT3ZVL0_9BACT</name>
<organism evidence="1 2">
    <name type="scientific">Archangium lansingense</name>
    <dbReference type="NCBI Taxonomy" id="2995310"/>
    <lineage>
        <taxon>Bacteria</taxon>
        <taxon>Pseudomonadati</taxon>
        <taxon>Myxococcota</taxon>
        <taxon>Myxococcia</taxon>
        <taxon>Myxococcales</taxon>
        <taxon>Cystobacterineae</taxon>
        <taxon>Archangiaceae</taxon>
        <taxon>Archangium</taxon>
    </lineage>
</organism>